<dbReference type="Gene3D" id="4.10.280.10">
    <property type="entry name" value="Helix-loop-helix DNA-binding domain"/>
    <property type="match status" value="1"/>
</dbReference>
<dbReference type="Proteomes" id="UP001292094">
    <property type="component" value="Unassembled WGS sequence"/>
</dbReference>
<sequence>MSVSEWRPCRPHHVAPLLPLTPAPTYTIDDSFLHCPVTSCSAPCPARSSGTEDCPSPPSSPSSSSCGSLQEGIPSQWSPLPLSKHNSGPSTWSWGCEEGAKHPVLARLAAPHPALMAHPTTRPTRCRKRSTKTVGGEVLKRRRLAANARERRRMTDLNSAFDRLRDVVPSLTGEQRLSKYDTLQLAQTYITALVDLLD</sequence>
<comment type="subcellular location">
    <subcellularLocation>
        <location evidence="1">Nucleus</location>
    </subcellularLocation>
</comment>
<name>A0AAE1PYV5_9EUCA</name>
<dbReference type="CDD" id="cd19715">
    <property type="entry name" value="bHLH_TS_amos_like"/>
    <property type="match status" value="1"/>
</dbReference>
<dbReference type="AlphaFoldDB" id="A0AAE1PYV5"/>
<evidence type="ECO:0000256" key="5">
    <source>
        <dbReference type="ARBA" id="ARBA00023242"/>
    </source>
</evidence>
<proteinExistence type="predicted"/>
<dbReference type="GO" id="GO:0070888">
    <property type="term" value="F:E-box binding"/>
    <property type="evidence" value="ECO:0007669"/>
    <property type="project" value="TreeGrafter"/>
</dbReference>
<dbReference type="InterPro" id="IPR011598">
    <property type="entry name" value="bHLH_dom"/>
</dbReference>
<dbReference type="GO" id="GO:0061564">
    <property type="term" value="P:axon development"/>
    <property type="evidence" value="ECO:0007669"/>
    <property type="project" value="TreeGrafter"/>
</dbReference>
<keyword evidence="2" id="KW-0217">Developmental protein</keyword>
<evidence type="ECO:0000256" key="2">
    <source>
        <dbReference type="ARBA" id="ARBA00022473"/>
    </source>
</evidence>
<organism evidence="8 9">
    <name type="scientific">Petrolisthes manimaculis</name>
    <dbReference type="NCBI Taxonomy" id="1843537"/>
    <lineage>
        <taxon>Eukaryota</taxon>
        <taxon>Metazoa</taxon>
        <taxon>Ecdysozoa</taxon>
        <taxon>Arthropoda</taxon>
        <taxon>Crustacea</taxon>
        <taxon>Multicrustacea</taxon>
        <taxon>Malacostraca</taxon>
        <taxon>Eumalacostraca</taxon>
        <taxon>Eucarida</taxon>
        <taxon>Decapoda</taxon>
        <taxon>Pleocyemata</taxon>
        <taxon>Anomura</taxon>
        <taxon>Galatheoidea</taxon>
        <taxon>Porcellanidae</taxon>
        <taxon>Petrolisthes</taxon>
    </lineage>
</organism>
<dbReference type="GO" id="GO:0005634">
    <property type="term" value="C:nucleus"/>
    <property type="evidence" value="ECO:0007669"/>
    <property type="project" value="UniProtKB-SubCell"/>
</dbReference>
<dbReference type="InterPro" id="IPR036638">
    <property type="entry name" value="HLH_DNA-bd_sf"/>
</dbReference>
<gene>
    <name evidence="8" type="ORF">Pmani_011637</name>
</gene>
<comment type="caution">
    <text evidence="8">The sequence shown here is derived from an EMBL/GenBank/DDBJ whole genome shotgun (WGS) entry which is preliminary data.</text>
</comment>
<dbReference type="EMBL" id="JAWZYT010000934">
    <property type="protein sequence ID" value="KAK4317265.1"/>
    <property type="molecule type" value="Genomic_DNA"/>
</dbReference>
<evidence type="ECO:0000256" key="6">
    <source>
        <dbReference type="SAM" id="MobiDB-lite"/>
    </source>
</evidence>
<reference evidence="8" key="1">
    <citation type="submission" date="2023-11" db="EMBL/GenBank/DDBJ databases">
        <title>Genome assemblies of two species of porcelain crab, Petrolisthes cinctipes and Petrolisthes manimaculis (Anomura: Porcellanidae).</title>
        <authorList>
            <person name="Angst P."/>
        </authorList>
    </citation>
    <scope>NUCLEOTIDE SEQUENCE</scope>
    <source>
        <strain evidence="8">PB745_02</strain>
        <tissue evidence="8">Gill</tissue>
    </source>
</reference>
<keyword evidence="3" id="KW-0221">Differentiation</keyword>
<dbReference type="SMART" id="SM00353">
    <property type="entry name" value="HLH"/>
    <property type="match status" value="1"/>
</dbReference>
<evidence type="ECO:0000259" key="7">
    <source>
        <dbReference type="PROSITE" id="PS50888"/>
    </source>
</evidence>
<dbReference type="PANTHER" id="PTHR19290:SF162">
    <property type="entry name" value="TRANSCRIPTION FACTOR ATOH7"/>
    <property type="match status" value="1"/>
</dbReference>
<dbReference type="GO" id="GO:0000981">
    <property type="term" value="F:DNA-binding transcription factor activity, RNA polymerase II-specific"/>
    <property type="evidence" value="ECO:0007669"/>
    <property type="project" value="TreeGrafter"/>
</dbReference>
<dbReference type="PANTHER" id="PTHR19290">
    <property type="entry name" value="BASIC HELIX-LOOP-HELIX PROTEIN NEUROGENIN-RELATED"/>
    <property type="match status" value="1"/>
</dbReference>
<evidence type="ECO:0000313" key="9">
    <source>
        <dbReference type="Proteomes" id="UP001292094"/>
    </source>
</evidence>
<evidence type="ECO:0000256" key="3">
    <source>
        <dbReference type="ARBA" id="ARBA00022782"/>
    </source>
</evidence>
<feature type="region of interest" description="Disordered" evidence="6">
    <location>
        <begin position="48"/>
        <end position="72"/>
    </location>
</feature>
<evidence type="ECO:0000313" key="8">
    <source>
        <dbReference type="EMBL" id="KAK4317265.1"/>
    </source>
</evidence>
<evidence type="ECO:0000256" key="4">
    <source>
        <dbReference type="ARBA" id="ARBA00022902"/>
    </source>
</evidence>
<protein>
    <recommendedName>
        <fullName evidence="7">BHLH domain-containing protein</fullName>
    </recommendedName>
</protein>
<dbReference type="Pfam" id="PF00010">
    <property type="entry name" value="HLH"/>
    <property type="match status" value="1"/>
</dbReference>
<keyword evidence="4" id="KW-0524">Neurogenesis</keyword>
<feature type="domain" description="BHLH" evidence="7">
    <location>
        <begin position="141"/>
        <end position="193"/>
    </location>
</feature>
<dbReference type="InterPro" id="IPR050359">
    <property type="entry name" value="bHLH_transcription_factors"/>
</dbReference>
<dbReference type="GO" id="GO:0007423">
    <property type="term" value="P:sensory organ development"/>
    <property type="evidence" value="ECO:0007669"/>
    <property type="project" value="TreeGrafter"/>
</dbReference>
<dbReference type="GO" id="GO:0046983">
    <property type="term" value="F:protein dimerization activity"/>
    <property type="evidence" value="ECO:0007669"/>
    <property type="project" value="InterPro"/>
</dbReference>
<keyword evidence="9" id="KW-1185">Reference proteome</keyword>
<dbReference type="GO" id="GO:0045944">
    <property type="term" value="P:positive regulation of transcription by RNA polymerase II"/>
    <property type="evidence" value="ECO:0007669"/>
    <property type="project" value="TreeGrafter"/>
</dbReference>
<accession>A0AAE1PYV5</accession>
<dbReference type="SUPFAM" id="SSF47459">
    <property type="entry name" value="HLH, helix-loop-helix DNA-binding domain"/>
    <property type="match status" value="1"/>
</dbReference>
<keyword evidence="5" id="KW-0539">Nucleus</keyword>
<evidence type="ECO:0000256" key="1">
    <source>
        <dbReference type="ARBA" id="ARBA00004123"/>
    </source>
</evidence>
<dbReference type="PROSITE" id="PS50888">
    <property type="entry name" value="BHLH"/>
    <property type="match status" value="1"/>
</dbReference>